<evidence type="ECO:0000313" key="3">
    <source>
        <dbReference type="Proteomes" id="UP000515121"/>
    </source>
</evidence>
<dbReference type="GO" id="GO:0005576">
    <property type="term" value="C:extracellular region"/>
    <property type="evidence" value="ECO:0007669"/>
    <property type="project" value="TreeGrafter"/>
</dbReference>
<dbReference type="PANTHER" id="PTHR11240:SF18">
    <property type="entry name" value="OS07G0630400 PROTEIN"/>
    <property type="match status" value="1"/>
</dbReference>
<dbReference type="AlphaFoldDB" id="A0A6P6BAC0"/>
<comment type="similarity">
    <text evidence="1 2">Belongs to the RNase T2 family.</text>
</comment>
<dbReference type="PANTHER" id="PTHR11240">
    <property type="entry name" value="RIBONUCLEASE T2"/>
    <property type="match status" value="1"/>
</dbReference>
<evidence type="ECO:0000313" key="4">
    <source>
        <dbReference type="RefSeq" id="XP_022774040.1"/>
    </source>
</evidence>
<dbReference type="SUPFAM" id="SSF55895">
    <property type="entry name" value="Ribonuclease Rh-like"/>
    <property type="match status" value="1"/>
</dbReference>
<dbReference type="Pfam" id="PF00445">
    <property type="entry name" value="Ribonuclease_T2"/>
    <property type="match status" value="1"/>
</dbReference>
<reference evidence="4" key="1">
    <citation type="submission" date="2025-08" db="UniProtKB">
        <authorList>
            <consortium name="RefSeq"/>
        </authorList>
    </citation>
    <scope>IDENTIFICATION</scope>
    <source>
        <tissue evidence="4">Fruit stalk</tissue>
    </source>
</reference>
<name>A0A6P6BAC0_DURZI</name>
<dbReference type="InterPro" id="IPR001568">
    <property type="entry name" value="RNase_T2-like"/>
</dbReference>
<keyword evidence="3" id="KW-1185">Reference proteome</keyword>
<dbReference type="RefSeq" id="XP_022774040.1">
    <property type="nucleotide sequence ID" value="XM_022918305.1"/>
</dbReference>
<dbReference type="PROSITE" id="PS00531">
    <property type="entry name" value="RNASE_T2_2"/>
    <property type="match status" value="1"/>
</dbReference>
<organism evidence="3 4">
    <name type="scientific">Durio zibethinus</name>
    <name type="common">Durian</name>
    <dbReference type="NCBI Taxonomy" id="66656"/>
    <lineage>
        <taxon>Eukaryota</taxon>
        <taxon>Viridiplantae</taxon>
        <taxon>Streptophyta</taxon>
        <taxon>Embryophyta</taxon>
        <taxon>Tracheophyta</taxon>
        <taxon>Spermatophyta</taxon>
        <taxon>Magnoliopsida</taxon>
        <taxon>eudicotyledons</taxon>
        <taxon>Gunneridae</taxon>
        <taxon>Pentapetalae</taxon>
        <taxon>rosids</taxon>
        <taxon>malvids</taxon>
        <taxon>Malvales</taxon>
        <taxon>Malvaceae</taxon>
        <taxon>Helicteroideae</taxon>
        <taxon>Durio</taxon>
    </lineage>
</organism>
<evidence type="ECO:0000256" key="2">
    <source>
        <dbReference type="RuleBase" id="RU004328"/>
    </source>
</evidence>
<accession>A0A6P6BAC0</accession>
<dbReference type="GO" id="GO:0006401">
    <property type="term" value="P:RNA catabolic process"/>
    <property type="evidence" value="ECO:0007669"/>
    <property type="project" value="TreeGrafter"/>
</dbReference>
<dbReference type="OrthoDB" id="1460848at2759"/>
<evidence type="ECO:0000256" key="1">
    <source>
        <dbReference type="ARBA" id="ARBA00007469"/>
    </source>
</evidence>
<protein>
    <submittedName>
        <fullName evidence="4">Uncharacterized protein LOC111316305</fullName>
    </submittedName>
</protein>
<sequence length="256" mass="29555">MVVMGLNLRKLWISRTETKAADMSSSPPQLGPHHGPFKARNPGYDSLQLVLHWPVSFCNDIRNPHRCGKIPFNYFKIHGLRHCYTQTGRCKVYCGDDGVRLEEYQLPRHLQLKLNREWPDLKIGHSNLNFWRYQWKKHGYCSGKSAQAYFEQAINLSKKYAKLVDILRKYGGMMNFGEEGMMNFEQGRKILDGQPCNSNLSNEQIIEMNYTSLVDNNKGPITKVNFILYGKEELPSTQSLLGDLLVIVRQIIPLHI</sequence>
<dbReference type="InterPro" id="IPR033130">
    <property type="entry name" value="RNase_T2_His_AS_2"/>
</dbReference>
<proteinExistence type="inferred from homology"/>
<dbReference type="Proteomes" id="UP000515121">
    <property type="component" value="Unplaced"/>
</dbReference>
<dbReference type="Gene3D" id="3.90.730.10">
    <property type="entry name" value="Ribonuclease T2-like"/>
    <property type="match status" value="1"/>
</dbReference>
<dbReference type="GO" id="GO:0033897">
    <property type="term" value="F:ribonuclease T2 activity"/>
    <property type="evidence" value="ECO:0007669"/>
    <property type="project" value="InterPro"/>
</dbReference>
<dbReference type="GO" id="GO:0003723">
    <property type="term" value="F:RNA binding"/>
    <property type="evidence" value="ECO:0007669"/>
    <property type="project" value="InterPro"/>
</dbReference>
<dbReference type="KEGG" id="dzi:111316305"/>
<gene>
    <name evidence="4" type="primary">LOC111316305</name>
</gene>
<dbReference type="InterPro" id="IPR036430">
    <property type="entry name" value="RNase_T2-like_sf"/>
</dbReference>
<dbReference type="GeneID" id="111316305"/>